<feature type="chain" id="PRO_5046533283" description="DUF305 domain-containing protein" evidence="1">
    <location>
        <begin position="19"/>
        <end position="194"/>
    </location>
</feature>
<keyword evidence="4" id="KW-1185">Reference proteome</keyword>
<dbReference type="Gene3D" id="1.20.1260.10">
    <property type="match status" value="1"/>
</dbReference>
<dbReference type="Proteomes" id="UP001321542">
    <property type="component" value="Chromosome"/>
</dbReference>
<accession>A0ABM7F2E5</accession>
<dbReference type="EMBL" id="AP018448">
    <property type="protein sequence ID" value="BBC29953.1"/>
    <property type="molecule type" value="Genomic_DNA"/>
</dbReference>
<evidence type="ECO:0000313" key="3">
    <source>
        <dbReference type="EMBL" id="BBC29953.1"/>
    </source>
</evidence>
<evidence type="ECO:0000259" key="2">
    <source>
        <dbReference type="Pfam" id="PF03713"/>
    </source>
</evidence>
<evidence type="ECO:0000313" key="4">
    <source>
        <dbReference type="Proteomes" id="UP001321542"/>
    </source>
</evidence>
<organism evidence="3 4">
    <name type="scientific">Streptomyces graminofaciens</name>
    <dbReference type="NCBI Taxonomy" id="68212"/>
    <lineage>
        <taxon>Bacteria</taxon>
        <taxon>Bacillati</taxon>
        <taxon>Actinomycetota</taxon>
        <taxon>Actinomycetes</taxon>
        <taxon>Kitasatosporales</taxon>
        <taxon>Streptomycetaceae</taxon>
        <taxon>Streptomyces</taxon>
    </lineage>
</organism>
<reference evidence="3 4" key="2">
    <citation type="journal article" date="2023" name="ChemBioChem">
        <title>Acyltransferase Domain Exchange between Two Independent Type I Polyketide Synthases in the Same Producer Strain of Macrolide Antibiotics.</title>
        <authorList>
            <person name="Kudo F."/>
            <person name="Kishikawa K."/>
            <person name="Tsuboi K."/>
            <person name="Kido T."/>
            <person name="Usui T."/>
            <person name="Hashimoto J."/>
            <person name="Shin-Ya K."/>
            <person name="Miyanaga A."/>
            <person name="Eguchi T."/>
        </authorList>
    </citation>
    <scope>NUCLEOTIDE SEQUENCE [LARGE SCALE GENOMIC DNA]</scope>
    <source>
        <strain evidence="3 4">A-8890</strain>
    </source>
</reference>
<keyword evidence="1" id="KW-0732">Signal</keyword>
<dbReference type="PANTHER" id="PTHR36933">
    <property type="entry name" value="SLL0788 PROTEIN"/>
    <property type="match status" value="1"/>
</dbReference>
<evidence type="ECO:0000256" key="1">
    <source>
        <dbReference type="SAM" id="SignalP"/>
    </source>
</evidence>
<name>A0ABM7F2E5_9ACTN</name>
<dbReference type="Pfam" id="PF03713">
    <property type="entry name" value="DUF305"/>
    <property type="match status" value="1"/>
</dbReference>
<dbReference type="InterPro" id="IPR012347">
    <property type="entry name" value="Ferritin-like"/>
</dbReference>
<feature type="signal peptide" evidence="1">
    <location>
        <begin position="1"/>
        <end position="18"/>
    </location>
</feature>
<reference evidence="3 4" key="1">
    <citation type="journal article" date="2010" name="ChemBioChem">
        <title>Cloning and characterization of the biosynthetic gene cluster of 16-membered macrolide antibiotic FD-891: involvement of a dual functional cytochrome P450 monooxygenase catalyzing epoxidation and hydroxylation.</title>
        <authorList>
            <person name="Kudo F."/>
            <person name="Motegi A."/>
            <person name="Mizoue K."/>
            <person name="Eguchi T."/>
        </authorList>
    </citation>
    <scope>NUCLEOTIDE SEQUENCE [LARGE SCALE GENOMIC DNA]</scope>
    <source>
        <strain evidence="3 4">A-8890</strain>
    </source>
</reference>
<dbReference type="RefSeq" id="WP_286248209.1">
    <property type="nucleotide sequence ID" value="NZ_AP018448.1"/>
</dbReference>
<dbReference type="PANTHER" id="PTHR36933:SF1">
    <property type="entry name" value="SLL0788 PROTEIN"/>
    <property type="match status" value="1"/>
</dbReference>
<protein>
    <recommendedName>
        <fullName evidence="2">DUF305 domain-containing protein</fullName>
    </recommendedName>
</protein>
<sequence length="194" mass="20655">MSSSTRARRRTSALGALAAGVILLTACGGDGDAATGGDFNDADVAFAQMMIPHHEQALEMAKLADGRASDSEIKEIAAKVEQAQDPEIRTMTGWLKSWKQPTAVESMPGMDHGHGGGGDGMMSDEDMTELDAMKGSGFDKMFAEMMIEHHEGAIATAQEELKNGRNADAKEMADDIVTGQSAEVKQLKSILERL</sequence>
<gene>
    <name evidence="3" type="ORF">SGFS_012470</name>
</gene>
<dbReference type="PROSITE" id="PS51257">
    <property type="entry name" value="PROKAR_LIPOPROTEIN"/>
    <property type="match status" value="1"/>
</dbReference>
<proteinExistence type="predicted"/>
<feature type="domain" description="DUF305" evidence="2">
    <location>
        <begin position="43"/>
        <end position="191"/>
    </location>
</feature>
<dbReference type="InterPro" id="IPR005183">
    <property type="entry name" value="DUF305_CopM-like"/>
</dbReference>